<feature type="compositionally biased region" description="Basic and acidic residues" evidence="1">
    <location>
        <begin position="61"/>
        <end position="70"/>
    </location>
</feature>
<feature type="compositionally biased region" description="Pro residues" evidence="1">
    <location>
        <begin position="1"/>
        <end position="12"/>
    </location>
</feature>
<accession>A0A940N149</accession>
<feature type="compositionally biased region" description="Low complexity" evidence="1">
    <location>
        <begin position="13"/>
        <end position="27"/>
    </location>
</feature>
<evidence type="ECO:0000313" key="2">
    <source>
        <dbReference type="EMBL" id="MBP0494805.1"/>
    </source>
</evidence>
<dbReference type="RefSeq" id="WP_209375599.1">
    <property type="nucleotide sequence ID" value="NZ_JAGIZA010000012.1"/>
</dbReference>
<keyword evidence="3" id="KW-1185">Reference proteome</keyword>
<reference evidence="2" key="1">
    <citation type="submission" date="2021-03" db="EMBL/GenBank/DDBJ databases">
        <authorList>
            <person name="So Y."/>
        </authorList>
    </citation>
    <scope>NUCLEOTIDE SEQUENCE</scope>
    <source>
        <strain evidence="2">SG15</strain>
    </source>
</reference>
<dbReference type="AlphaFoldDB" id="A0A940N149"/>
<dbReference type="EMBL" id="JAGIZA010000012">
    <property type="protein sequence ID" value="MBP0494805.1"/>
    <property type="molecule type" value="Genomic_DNA"/>
</dbReference>
<evidence type="ECO:0000313" key="3">
    <source>
        <dbReference type="Proteomes" id="UP000677537"/>
    </source>
</evidence>
<proteinExistence type="predicted"/>
<protein>
    <submittedName>
        <fullName evidence="2">Uncharacterized protein</fullName>
    </submittedName>
</protein>
<gene>
    <name evidence="2" type="ORF">J5Y10_18620</name>
</gene>
<comment type="caution">
    <text evidence="2">The sequence shown here is derived from an EMBL/GenBank/DDBJ whole genome shotgun (WGS) entry which is preliminary data.</text>
</comment>
<sequence>MLTIPAPAPAPAPQADIAPMPNRNIEAPRPPPAPETATIRPDLIEPRSLPDARTQSGTRGYTERQDRLYRDPAAGARLNIPFSY</sequence>
<organism evidence="2 3">
    <name type="scientific">Roseomonas indoligenes</name>
    <dbReference type="NCBI Taxonomy" id="2820811"/>
    <lineage>
        <taxon>Bacteria</taxon>
        <taxon>Pseudomonadati</taxon>
        <taxon>Pseudomonadota</taxon>
        <taxon>Alphaproteobacteria</taxon>
        <taxon>Acetobacterales</taxon>
        <taxon>Roseomonadaceae</taxon>
        <taxon>Roseomonas</taxon>
    </lineage>
</organism>
<feature type="region of interest" description="Disordered" evidence="1">
    <location>
        <begin position="1"/>
        <end position="74"/>
    </location>
</feature>
<dbReference type="Proteomes" id="UP000677537">
    <property type="component" value="Unassembled WGS sequence"/>
</dbReference>
<name>A0A940N149_9PROT</name>
<evidence type="ECO:0000256" key="1">
    <source>
        <dbReference type="SAM" id="MobiDB-lite"/>
    </source>
</evidence>